<dbReference type="Pfam" id="PF00072">
    <property type="entry name" value="Response_reg"/>
    <property type="match status" value="1"/>
</dbReference>
<dbReference type="InterPro" id="IPR011006">
    <property type="entry name" value="CheY-like_superfamily"/>
</dbReference>
<evidence type="ECO:0000256" key="1">
    <source>
        <dbReference type="ARBA" id="ARBA00023015"/>
    </source>
</evidence>
<feature type="domain" description="Cyclic nucleotide-binding" evidence="5">
    <location>
        <begin position="152"/>
        <end position="272"/>
    </location>
</feature>
<evidence type="ECO:0000256" key="4">
    <source>
        <dbReference type="PROSITE-ProRule" id="PRU00169"/>
    </source>
</evidence>
<dbReference type="CDD" id="cd00038">
    <property type="entry name" value="CAP_ED"/>
    <property type="match status" value="1"/>
</dbReference>
<dbReference type="InterPro" id="IPR012318">
    <property type="entry name" value="HTH_CRP"/>
</dbReference>
<accession>A0ABY8RHL4</accession>
<feature type="modified residue" description="4-aspartylphosphate" evidence="4">
    <location>
        <position position="64"/>
    </location>
</feature>
<proteinExistence type="predicted"/>
<dbReference type="InterPro" id="IPR014710">
    <property type="entry name" value="RmlC-like_jellyroll"/>
</dbReference>
<dbReference type="SUPFAM" id="SSF51206">
    <property type="entry name" value="cAMP-binding domain-like"/>
    <property type="match status" value="1"/>
</dbReference>
<dbReference type="InterPro" id="IPR001789">
    <property type="entry name" value="Sig_transdc_resp-reg_receiver"/>
</dbReference>
<dbReference type="InterPro" id="IPR036388">
    <property type="entry name" value="WH-like_DNA-bd_sf"/>
</dbReference>
<dbReference type="PROSITE" id="PS51063">
    <property type="entry name" value="HTH_CRP_2"/>
    <property type="match status" value="1"/>
</dbReference>
<dbReference type="Gene3D" id="3.40.50.2300">
    <property type="match status" value="1"/>
</dbReference>
<keyword evidence="2" id="KW-0238">DNA-binding</keyword>
<evidence type="ECO:0000313" key="8">
    <source>
        <dbReference type="EMBL" id="WHF52797.1"/>
    </source>
</evidence>
<evidence type="ECO:0000256" key="2">
    <source>
        <dbReference type="ARBA" id="ARBA00023125"/>
    </source>
</evidence>
<evidence type="ECO:0000259" key="6">
    <source>
        <dbReference type="PROSITE" id="PS50110"/>
    </source>
</evidence>
<dbReference type="Pfam" id="PF00027">
    <property type="entry name" value="cNMP_binding"/>
    <property type="match status" value="1"/>
</dbReference>
<keyword evidence="1" id="KW-0805">Transcription regulation</keyword>
<dbReference type="InterPro" id="IPR000595">
    <property type="entry name" value="cNMP-bd_dom"/>
</dbReference>
<dbReference type="SMART" id="SM00100">
    <property type="entry name" value="cNMP"/>
    <property type="match status" value="1"/>
</dbReference>
<evidence type="ECO:0000259" key="5">
    <source>
        <dbReference type="PROSITE" id="PS50042"/>
    </source>
</evidence>
<sequence length="360" mass="41078">MNINTVFFKPMEKKRVLVIEDNEDIRENTSDLLTLASYEVFQAANGRKGVEMAIEHMPDVILCDIIMPEMDGYGVLHLLSNREDTALIPFVFMTAKTDRTEIRKGIEMGADDYLTKPFDDTELLSAVESRLKKKELQKSIYTSTLTRMTNLFRDSHGLDELKKSFDERKIKFFKKKQIIYYEGDAANTAYLVLSGAVKTTKMTEDGKELMTGTYHPEDYFGIVSLFSGKEYKETAEVLEDTTLCSVPKEVIEQLLHKYPDIAEKFITILAQNVIDHEEQLLQLAYYSVRKRMAEVLIKLHANHSPTNCFEISRENLAAMAGMANETVSRILSDFKTEKLINKNAGVITILNLKGLQKLKN</sequence>
<reference evidence="8 9" key="1">
    <citation type="submission" date="2023-05" db="EMBL/GenBank/DDBJ databases">
        <title>Genomic insight into Chryseobacterium sp. wdc7 isolated forest soil (Gotjawal).</title>
        <authorList>
            <person name="Park S.-J."/>
        </authorList>
    </citation>
    <scope>NUCLEOTIDE SEQUENCE [LARGE SCALE GENOMIC DNA]</scope>
    <source>
        <strain evidence="9">wdc7</strain>
    </source>
</reference>
<keyword evidence="4" id="KW-0597">Phosphoprotein</keyword>
<name>A0ABY8RHL4_9FLAO</name>
<dbReference type="Gene3D" id="2.60.120.10">
    <property type="entry name" value="Jelly Rolls"/>
    <property type="match status" value="1"/>
</dbReference>
<dbReference type="SMART" id="SM00419">
    <property type="entry name" value="HTH_CRP"/>
    <property type="match status" value="1"/>
</dbReference>
<dbReference type="Gene3D" id="1.10.10.10">
    <property type="entry name" value="Winged helix-like DNA-binding domain superfamily/Winged helix DNA-binding domain"/>
    <property type="match status" value="1"/>
</dbReference>
<dbReference type="RefSeq" id="WP_282906059.1">
    <property type="nucleotide sequence ID" value="NZ_CP124855.1"/>
</dbReference>
<dbReference type="InterPro" id="IPR036390">
    <property type="entry name" value="WH_DNA-bd_sf"/>
</dbReference>
<keyword evidence="9" id="KW-1185">Reference proteome</keyword>
<dbReference type="EMBL" id="CP124855">
    <property type="protein sequence ID" value="WHF52797.1"/>
    <property type="molecule type" value="Genomic_DNA"/>
</dbReference>
<dbReference type="PROSITE" id="PS50110">
    <property type="entry name" value="RESPONSE_REGULATORY"/>
    <property type="match status" value="1"/>
</dbReference>
<dbReference type="Pfam" id="PF13545">
    <property type="entry name" value="HTH_Crp_2"/>
    <property type="match status" value="1"/>
</dbReference>
<dbReference type="Proteomes" id="UP001241656">
    <property type="component" value="Chromosome"/>
</dbReference>
<feature type="domain" description="Response regulatory" evidence="6">
    <location>
        <begin position="15"/>
        <end position="131"/>
    </location>
</feature>
<protein>
    <submittedName>
        <fullName evidence="8">Response regulator</fullName>
    </submittedName>
</protein>
<evidence type="ECO:0000256" key="3">
    <source>
        <dbReference type="ARBA" id="ARBA00023163"/>
    </source>
</evidence>
<dbReference type="PROSITE" id="PS50042">
    <property type="entry name" value="CNMP_BINDING_3"/>
    <property type="match status" value="1"/>
</dbReference>
<dbReference type="PANTHER" id="PTHR24567:SF26">
    <property type="entry name" value="REGULATORY PROTEIN YEIL"/>
    <property type="match status" value="1"/>
</dbReference>
<dbReference type="SUPFAM" id="SSF46785">
    <property type="entry name" value="Winged helix' DNA-binding domain"/>
    <property type="match status" value="1"/>
</dbReference>
<dbReference type="PANTHER" id="PTHR24567">
    <property type="entry name" value="CRP FAMILY TRANSCRIPTIONAL REGULATORY PROTEIN"/>
    <property type="match status" value="1"/>
</dbReference>
<gene>
    <name evidence="8" type="ORF">QGN23_05840</name>
</gene>
<dbReference type="InterPro" id="IPR050397">
    <property type="entry name" value="Env_Response_Regulators"/>
</dbReference>
<dbReference type="SMART" id="SM00448">
    <property type="entry name" value="REC"/>
    <property type="match status" value="1"/>
</dbReference>
<evidence type="ECO:0000313" key="9">
    <source>
        <dbReference type="Proteomes" id="UP001241656"/>
    </source>
</evidence>
<dbReference type="SUPFAM" id="SSF52172">
    <property type="entry name" value="CheY-like"/>
    <property type="match status" value="1"/>
</dbReference>
<feature type="domain" description="HTH crp-type" evidence="7">
    <location>
        <begin position="286"/>
        <end position="353"/>
    </location>
</feature>
<dbReference type="InterPro" id="IPR018490">
    <property type="entry name" value="cNMP-bd_dom_sf"/>
</dbReference>
<organism evidence="8 9">
    <name type="scientific">Chryseobacterium gotjawalense</name>
    <dbReference type="NCBI Taxonomy" id="3042315"/>
    <lineage>
        <taxon>Bacteria</taxon>
        <taxon>Pseudomonadati</taxon>
        <taxon>Bacteroidota</taxon>
        <taxon>Flavobacteriia</taxon>
        <taxon>Flavobacteriales</taxon>
        <taxon>Weeksellaceae</taxon>
        <taxon>Chryseobacterium group</taxon>
        <taxon>Chryseobacterium</taxon>
    </lineage>
</organism>
<keyword evidence="3" id="KW-0804">Transcription</keyword>
<evidence type="ECO:0000259" key="7">
    <source>
        <dbReference type="PROSITE" id="PS51063"/>
    </source>
</evidence>